<proteinExistence type="predicted"/>
<evidence type="ECO:0000313" key="2">
    <source>
        <dbReference type="EMBL" id="CAL4093948.1"/>
    </source>
</evidence>
<sequence length="465" mass="47933">MLSSKFILSTFSSASPEGTSATEELTFKLLLSISTFESTLISLFTSDLIFSVSNTTDIAFSSADSSECTCVTIALLSKLLSRSISRKLTLFIRSSAIDEGFAVLLINIDLCFSLNGKFSSRSFSAFSVIVGFAVVLLINIDLCFSLNAGDLSKSLFSVIVGFDVVLLINIDLCFSLNAGDSSKSLFSAVSSVIASIGVASASISISVFGVDFVAGDASKSLFSAVSSVIVGFVVVLPINIDLCFSLSAGDSSKSLVSAVSSVIASIGVASESVSISVFGVGVVVLPVSMDFCFSLSSSVSGTISAFTSTLSISSSETELELSVIGTNEFTFSIISSEGISAIASSPPKLTSRTRPVSCSALLIPSFPSSDVGFALSSRLFVSSESTSESAIDGGFAVAINIDFCFSLRSNFSRFISSGNISVICTIGNGFSGVSDSSSSTVTLTSGLLSLSIPTLCSTLIPSSRS</sequence>
<reference evidence="2 3" key="1">
    <citation type="submission" date="2024-05" db="EMBL/GenBank/DDBJ databases">
        <authorList>
            <person name="Wallberg A."/>
        </authorList>
    </citation>
    <scope>NUCLEOTIDE SEQUENCE [LARGE SCALE GENOMIC DNA]</scope>
</reference>
<feature type="transmembrane region" description="Helical" evidence="1">
    <location>
        <begin position="154"/>
        <end position="174"/>
    </location>
</feature>
<protein>
    <submittedName>
        <fullName evidence="2">Uncharacterized protein</fullName>
    </submittedName>
</protein>
<comment type="caution">
    <text evidence="2">The sequence shown here is derived from an EMBL/GenBank/DDBJ whole genome shotgun (WGS) entry which is preliminary data.</text>
</comment>
<dbReference type="EMBL" id="CAXKWB010009221">
    <property type="protein sequence ID" value="CAL4093948.1"/>
    <property type="molecule type" value="Genomic_DNA"/>
</dbReference>
<accession>A0AAV2QN09</accession>
<feature type="transmembrane region" description="Helical" evidence="1">
    <location>
        <begin position="123"/>
        <end position="148"/>
    </location>
</feature>
<name>A0AAV2QN09_MEGNR</name>
<keyword evidence="3" id="KW-1185">Reference proteome</keyword>
<gene>
    <name evidence="2" type="ORF">MNOR_LOCUS15021</name>
</gene>
<evidence type="ECO:0000313" key="3">
    <source>
        <dbReference type="Proteomes" id="UP001497623"/>
    </source>
</evidence>
<feature type="transmembrane region" description="Helical" evidence="1">
    <location>
        <begin position="186"/>
        <end position="209"/>
    </location>
</feature>
<organism evidence="2 3">
    <name type="scientific">Meganyctiphanes norvegica</name>
    <name type="common">Northern krill</name>
    <name type="synonym">Thysanopoda norvegica</name>
    <dbReference type="NCBI Taxonomy" id="48144"/>
    <lineage>
        <taxon>Eukaryota</taxon>
        <taxon>Metazoa</taxon>
        <taxon>Ecdysozoa</taxon>
        <taxon>Arthropoda</taxon>
        <taxon>Crustacea</taxon>
        <taxon>Multicrustacea</taxon>
        <taxon>Malacostraca</taxon>
        <taxon>Eumalacostraca</taxon>
        <taxon>Eucarida</taxon>
        <taxon>Euphausiacea</taxon>
        <taxon>Euphausiidae</taxon>
        <taxon>Meganyctiphanes</taxon>
    </lineage>
</organism>
<feature type="transmembrane region" description="Helical" evidence="1">
    <location>
        <begin position="221"/>
        <end position="244"/>
    </location>
</feature>
<feature type="transmembrane region" description="Helical" evidence="1">
    <location>
        <begin position="256"/>
        <end position="285"/>
    </location>
</feature>
<keyword evidence="1" id="KW-0812">Transmembrane</keyword>
<evidence type="ECO:0000256" key="1">
    <source>
        <dbReference type="SAM" id="Phobius"/>
    </source>
</evidence>
<keyword evidence="1" id="KW-0472">Membrane</keyword>
<dbReference type="Proteomes" id="UP001497623">
    <property type="component" value="Unassembled WGS sequence"/>
</dbReference>
<dbReference type="AlphaFoldDB" id="A0AAV2QN09"/>
<keyword evidence="1" id="KW-1133">Transmembrane helix</keyword>